<protein>
    <submittedName>
        <fullName evidence="1">Uncharacterized protein</fullName>
    </submittedName>
</protein>
<reference evidence="1 2" key="1">
    <citation type="submission" date="2016-08" db="EMBL/GenBank/DDBJ databases">
        <title>Novel Firmicute Genomes.</title>
        <authorList>
            <person name="Poppleton D.I."/>
            <person name="Gribaldo S."/>
        </authorList>
    </citation>
    <scope>NUCLEOTIDE SEQUENCE [LARGE SCALE GENOMIC DNA]</scope>
    <source>
        <strain evidence="1 2">RAOx-1</strain>
    </source>
</reference>
<dbReference type="EMBL" id="MCHY01000013">
    <property type="protein sequence ID" value="RKD21034.1"/>
    <property type="molecule type" value="Genomic_DNA"/>
</dbReference>
<sequence length="61" mass="7117">MDLSMIQTLLETVGDALPKYMQTIEQEFEQEHGEITEEQRKVFEFVQKKAKDFISQVNPLG</sequence>
<keyword evidence="2" id="KW-1185">Reference proteome</keyword>
<evidence type="ECO:0000313" key="1">
    <source>
        <dbReference type="EMBL" id="RKD21034.1"/>
    </source>
</evidence>
<gene>
    <name evidence="1" type="ORF">BEP19_15245</name>
</gene>
<dbReference type="OrthoDB" id="2679697at2"/>
<accession>A0A419SD63</accession>
<organism evidence="1 2">
    <name type="scientific">Ammoniphilus oxalaticus</name>
    <dbReference type="NCBI Taxonomy" id="66863"/>
    <lineage>
        <taxon>Bacteria</taxon>
        <taxon>Bacillati</taxon>
        <taxon>Bacillota</taxon>
        <taxon>Bacilli</taxon>
        <taxon>Bacillales</taxon>
        <taxon>Paenibacillaceae</taxon>
        <taxon>Aneurinibacillus group</taxon>
        <taxon>Ammoniphilus</taxon>
    </lineage>
</organism>
<comment type="caution">
    <text evidence="1">The sequence shown here is derived from an EMBL/GenBank/DDBJ whole genome shotgun (WGS) entry which is preliminary data.</text>
</comment>
<proteinExistence type="predicted"/>
<dbReference type="Proteomes" id="UP000284219">
    <property type="component" value="Unassembled WGS sequence"/>
</dbReference>
<name>A0A419SD63_9BACL</name>
<dbReference type="RefSeq" id="WP_120191101.1">
    <property type="nucleotide sequence ID" value="NZ_MCHY01000013.1"/>
</dbReference>
<dbReference type="AlphaFoldDB" id="A0A419SD63"/>
<evidence type="ECO:0000313" key="2">
    <source>
        <dbReference type="Proteomes" id="UP000284219"/>
    </source>
</evidence>